<sequence length="196" mass="20505">MIDPDALVQPIVLPPDAKHHPLSAVITVASTASAAALAACDRTDPAWSTWLAGRFTKSVRVAKSRADFTAALESASSVVETPDLAAAAFAPMTYPDMPKWMSRARVEGLRCEDDLPALPGDGDWSVGVIAEMSAGKTAAQVAHALCRIVLATGGLPSFSVYRAQDTAAGPIEIIDAGLTEFDGVPTRTVVASRYRA</sequence>
<name>A0A0J8WP81_9MYCO</name>
<evidence type="ECO:0008006" key="3">
    <source>
        <dbReference type="Google" id="ProtNLM"/>
    </source>
</evidence>
<dbReference type="SUPFAM" id="SSF102462">
    <property type="entry name" value="Peptidyl-tRNA hydrolase II"/>
    <property type="match status" value="1"/>
</dbReference>
<dbReference type="InterPro" id="IPR023476">
    <property type="entry name" value="Pep_tRNA_hydro_II_dom_sf"/>
</dbReference>
<dbReference type="OrthoDB" id="5184773at2"/>
<dbReference type="EMBL" id="LFOD01000039">
    <property type="protein sequence ID" value="KMV14834.1"/>
    <property type="molecule type" value="Genomic_DNA"/>
</dbReference>
<evidence type="ECO:0000313" key="1">
    <source>
        <dbReference type="EMBL" id="KMV14834.1"/>
    </source>
</evidence>
<dbReference type="PATRIC" id="fig|451644.5.peg.5793"/>
<comment type="caution">
    <text evidence="1">The sequence shown here is derived from an EMBL/GenBank/DDBJ whole genome shotgun (WGS) entry which is preliminary data.</text>
</comment>
<accession>A0A0J8WP81</accession>
<dbReference type="Proteomes" id="UP000037594">
    <property type="component" value="Unassembled WGS sequence"/>
</dbReference>
<organism evidence="1 2">
    <name type="scientific">Mycolicibacterium conceptionense</name>
    <dbReference type="NCBI Taxonomy" id="451644"/>
    <lineage>
        <taxon>Bacteria</taxon>
        <taxon>Bacillati</taxon>
        <taxon>Actinomycetota</taxon>
        <taxon>Actinomycetes</taxon>
        <taxon>Mycobacteriales</taxon>
        <taxon>Mycobacteriaceae</taxon>
        <taxon>Mycolicibacterium</taxon>
    </lineage>
</organism>
<protein>
    <recommendedName>
        <fullName evidence="3">Peptidyl-tRNA hydrolase</fullName>
    </recommendedName>
</protein>
<gene>
    <name evidence="1" type="ORF">ACT17_28260</name>
</gene>
<evidence type="ECO:0000313" key="2">
    <source>
        <dbReference type="Proteomes" id="UP000037594"/>
    </source>
</evidence>
<proteinExistence type="predicted"/>
<dbReference type="AlphaFoldDB" id="A0A0J8WP81"/>
<dbReference type="RefSeq" id="WP_048896371.1">
    <property type="nucleotide sequence ID" value="NZ_LFOD01000039.1"/>
</dbReference>
<reference evidence="1 2" key="1">
    <citation type="submission" date="2015-06" db="EMBL/GenBank/DDBJ databases">
        <title>Genome sequence of Mycobacterium conceptionense strain MLE.</title>
        <authorList>
            <person name="Greninger A.L."/>
            <person name="Cunningham G."/>
            <person name="Chiu C.Y."/>
            <person name="Miller S."/>
        </authorList>
    </citation>
    <scope>NUCLEOTIDE SEQUENCE [LARGE SCALE GENOMIC DNA]</scope>
    <source>
        <strain evidence="1 2">MLE</strain>
    </source>
</reference>